<name>A0A8J8T377_HALGN</name>
<keyword evidence="1" id="KW-0472">Membrane</keyword>
<keyword evidence="1" id="KW-0812">Transmembrane</keyword>
<keyword evidence="1" id="KW-1133">Transmembrane helix</keyword>
<reference evidence="2" key="1">
    <citation type="submission" date="2019-06" db="EMBL/GenBank/DDBJ databases">
        <authorList>
            <person name="Zheng W."/>
        </authorList>
    </citation>
    <scope>NUCLEOTIDE SEQUENCE</scope>
    <source>
        <strain evidence="2">QDHG01</strain>
    </source>
</reference>
<dbReference type="AlphaFoldDB" id="A0A8J8T377"/>
<evidence type="ECO:0000313" key="2">
    <source>
        <dbReference type="EMBL" id="TNV79818.1"/>
    </source>
</evidence>
<protein>
    <submittedName>
        <fullName evidence="2">Uncharacterized protein</fullName>
    </submittedName>
</protein>
<sequence>MNQPIEQYTPHSSYLSSPSLMNTLVNELIGSQYNRCCAGTCLLSFLIFLLRFLIRSTSYMRSYCPLLLFRSNRSCSCCSYAFMRRVCSSSLSFFAKLEYEGQVSLGLRSYVLPFASLNMPWQCSTSNTFSLPSPSTSASCLNLAISTFLKLLSLSLCEQSQSTGGQGEGSAQFHLTRNSQSTWSLFAYVISSTVSSKRSYLSFFL</sequence>
<comment type="caution">
    <text evidence="2">The sequence shown here is derived from an EMBL/GenBank/DDBJ whole genome shotgun (WGS) entry which is preliminary data.</text>
</comment>
<dbReference type="Proteomes" id="UP000785679">
    <property type="component" value="Unassembled WGS sequence"/>
</dbReference>
<organism evidence="2 3">
    <name type="scientific">Halteria grandinella</name>
    <dbReference type="NCBI Taxonomy" id="5974"/>
    <lineage>
        <taxon>Eukaryota</taxon>
        <taxon>Sar</taxon>
        <taxon>Alveolata</taxon>
        <taxon>Ciliophora</taxon>
        <taxon>Intramacronucleata</taxon>
        <taxon>Spirotrichea</taxon>
        <taxon>Stichotrichia</taxon>
        <taxon>Sporadotrichida</taxon>
        <taxon>Halteriidae</taxon>
        <taxon>Halteria</taxon>
    </lineage>
</organism>
<gene>
    <name evidence="2" type="ORF">FGO68_gene4961</name>
</gene>
<keyword evidence="3" id="KW-1185">Reference proteome</keyword>
<evidence type="ECO:0000256" key="1">
    <source>
        <dbReference type="SAM" id="Phobius"/>
    </source>
</evidence>
<evidence type="ECO:0000313" key="3">
    <source>
        <dbReference type="Proteomes" id="UP000785679"/>
    </source>
</evidence>
<feature type="transmembrane region" description="Helical" evidence="1">
    <location>
        <begin position="32"/>
        <end position="54"/>
    </location>
</feature>
<dbReference type="EMBL" id="RRYP01008375">
    <property type="protein sequence ID" value="TNV79818.1"/>
    <property type="molecule type" value="Genomic_DNA"/>
</dbReference>
<proteinExistence type="predicted"/>
<accession>A0A8J8T377</accession>